<evidence type="ECO:0000256" key="2">
    <source>
        <dbReference type="SAM" id="SignalP"/>
    </source>
</evidence>
<keyword evidence="1" id="KW-0472">Membrane</keyword>
<name>A0A314ZK09_PRUYE</name>
<comment type="caution">
    <text evidence="3">The sequence shown here is derived from an EMBL/GenBank/DDBJ whole genome shotgun (WGS) entry which is preliminary data.</text>
</comment>
<keyword evidence="1" id="KW-1133">Transmembrane helix</keyword>
<proteinExistence type="predicted"/>
<keyword evidence="4" id="KW-1185">Reference proteome</keyword>
<evidence type="ECO:0000313" key="3">
    <source>
        <dbReference type="EMBL" id="PQQ17794.1"/>
    </source>
</evidence>
<dbReference type="EMBL" id="PJQY01000135">
    <property type="protein sequence ID" value="PQQ17794.1"/>
    <property type="molecule type" value="Genomic_DNA"/>
</dbReference>
<feature type="chain" id="PRO_5016289711" description="Secreted protein" evidence="2">
    <location>
        <begin position="27"/>
        <end position="77"/>
    </location>
</feature>
<feature type="transmembrane region" description="Helical" evidence="1">
    <location>
        <begin position="52"/>
        <end position="74"/>
    </location>
</feature>
<organism evidence="3 4">
    <name type="scientific">Prunus yedoensis var. nudiflora</name>
    <dbReference type="NCBI Taxonomy" id="2094558"/>
    <lineage>
        <taxon>Eukaryota</taxon>
        <taxon>Viridiplantae</taxon>
        <taxon>Streptophyta</taxon>
        <taxon>Embryophyta</taxon>
        <taxon>Tracheophyta</taxon>
        <taxon>Spermatophyta</taxon>
        <taxon>Magnoliopsida</taxon>
        <taxon>eudicotyledons</taxon>
        <taxon>Gunneridae</taxon>
        <taxon>Pentapetalae</taxon>
        <taxon>rosids</taxon>
        <taxon>fabids</taxon>
        <taxon>Rosales</taxon>
        <taxon>Rosaceae</taxon>
        <taxon>Amygdaloideae</taxon>
        <taxon>Amygdaleae</taxon>
        <taxon>Prunus</taxon>
    </lineage>
</organism>
<protein>
    <recommendedName>
        <fullName evidence="5">Secreted protein</fullName>
    </recommendedName>
</protein>
<evidence type="ECO:0000313" key="4">
    <source>
        <dbReference type="Proteomes" id="UP000250321"/>
    </source>
</evidence>
<evidence type="ECO:0008006" key="5">
    <source>
        <dbReference type="Google" id="ProtNLM"/>
    </source>
</evidence>
<accession>A0A314ZK09</accession>
<sequence length="77" mass="8570">MSHMAASKRALLIACLLLACKQITTGNGVFRMLMSFNQWLSATFTSIHEVTYGPSMSILVQAFYISSVIQFWNFSSA</sequence>
<keyword evidence="1" id="KW-0812">Transmembrane</keyword>
<gene>
    <name evidence="3" type="ORF">Pyn_19968</name>
</gene>
<reference evidence="3 4" key="1">
    <citation type="submission" date="2018-02" db="EMBL/GenBank/DDBJ databases">
        <title>Draft genome of wild Prunus yedoensis var. nudiflora.</title>
        <authorList>
            <person name="Baek S."/>
            <person name="Kim J.-H."/>
            <person name="Choi K."/>
            <person name="Kim G.-B."/>
            <person name="Cho A."/>
            <person name="Jang H."/>
            <person name="Shin C.-H."/>
            <person name="Yu H.-J."/>
            <person name="Mun J.-H."/>
        </authorList>
    </citation>
    <scope>NUCLEOTIDE SEQUENCE [LARGE SCALE GENOMIC DNA]</scope>
    <source>
        <strain evidence="4">cv. Jeju island</strain>
        <tissue evidence="3">Leaf</tissue>
    </source>
</reference>
<dbReference type="Proteomes" id="UP000250321">
    <property type="component" value="Unassembled WGS sequence"/>
</dbReference>
<keyword evidence="2" id="KW-0732">Signal</keyword>
<feature type="signal peptide" evidence="2">
    <location>
        <begin position="1"/>
        <end position="26"/>
    </location>
</feature>
<dbReference type="AlphaFoldDB" id="A0A314ZK09"/>
<evidence type="ECO:0000256" key="1">
    <source>
        <dbReference type="SAM" id="Phobius"/>
    </source>
</evidence>